<proteinExistence type="predicted"/>
<dbReference type="RefSeq" id="WP_005919046.1">
    <property type="nucleotide sequence ID" value="NZ_CAJKXD010000004.1"/>
</dbReference>
<dbReference type="GO" id="GO:0006355">
    <property type="term" value="P:regulation of DNA-templated transcription"/>
    <property type="evidence" value="ECO:0007669"/>
    <property type="project" value="TreeGrafter"/>
</dbReference>
<dbReference type="EMBL" id="CP123751">
    <property type="protein sequence ID" value="WHQ79982.1"/>
    <property type="molecule type" value="Genomic_DNA"/>
</dbReference>
<dbReference type="GO" id="GO:0000976">
    <property type="term" value="F:transcription cis-regulatory region binding"/>
    <property type="evidence" value="ECO:0007669"/>
    <property type="project" value="TreeGrafter"/>
</dbReference>
<keyword evidence="10" id="KW-1185">Reference proteome</keyword>
<dbReference type="GO" id="GO:0032993">
    <property type="term" value="C:protein-DNA complex"/>
    <property type="evidence" value="ECO:0007669"/>
    <property type="project" value="TreeGrafter"/>
</dbReference>
<feature type="domain" description="Response regulatory" evidence="7">
    <location>
        <begin position="1"/>
        <end position="67"/>
    </location>
</feature>
<keyword evidence="1" id="KW-0597">Phosphoprotein</keyword>
<evidence type="ECO:0000256" key="5">
    <source>
        <dbReference type="ARBA" id="ARBA00023163"/>
    </source>
</evidence>
<keyword evidence="5" id="KW-0804">Transcription</keyword>
<dbReference type="AlphaFoldDB" id="A0AAJ6FU82"/>
<evidence type="ECO:0000313" key="8">
    <source>
        <dbReference type="EMBL" id="KDA45685.1"/>
    </source>
</evidence>
<dbReference type="GO" id="GO:0000156">
    <property type="term" value="F:phosphorelay response regulator activity"/>
    <property type="evidence" value="ECO:0007669"/>
    <property type="project" value="TreeGrafter"/>
</dbReference>
<organism evidence="9 11">
    <name type="scientific">Ligilactobacillus animalis</name>
    <dbReference type="NCBI Taxonomy" id="1605"/>
    <lineage>
        <taxon>Bacteria</taxon>
        <taxon>Bacillati</taxon>
        <taxon>Bacillota</taxon>
        <taxon>Bacilli</taxon>
        <taxon>Lactobacillales</taxon>
        <taxon>Lactobacillaceae</taxon>
        <taxon>Ligilactobacillus</taxon>
    </lineage>
</organism>
<dbReference type="InterPro" id="IPR011006">
    <property type="entry name" value="CheY-like_superfamily"/>
</dbReference>
<dbReference type="PANTHER" id="PTHR48111:SF1">
    <property type="entry name" value="TWO-COMPONENT RESPONSE REGULATOR ORR33"/>
    <property type="match status" value="1"/>
</dbReference>
<accession>A0AAJ6FU82</accession>
<dbReference type="InterPro" id="IPR001789">
    <property type="entry name" value="Sig_transdc_resp-reg_receiver"/>
</dbReference>
<evidence type="ECO:0000259" key="7">
    <source>
        <dbReference type="PROSITE" id="PS50110"/>
    </source>
</evidence>
<gene>
    <name evidence="8" type="ORF">Lani381_1310</name>
    <name evidence="9" type="ORF">QFF56_08610</name>
</gene>
<dbReference type="PANTHER" id="PTHR48111">
    <property type="entry name" value="REGULATOR OF RPOS"/>
    <property type="match status" value="1"/>
</dbReference>
<dbReference type="Gene3D" id="3.40.50.2300">
    <property type="match status" value="1"/>
</dbReference>
<dbReference type="Proteomes" id="UP000027129">
    <property type="component" value="Unassembled WGS sequence"/>
</dbReference>
<evidence type="ECO:0000313" key="9">
    <source>
        <dbReference type="EMBL" id="WHQ79982.1"/>
    </source>
</evidence>
<keyword evidence="3" id="KW-0805">Transcription regulation</keyword>
<protein>
    <submittedName>
        <fullName evidence="8 9">Response regulator</fullName>
    </submittedName>
</protein>
<evidence type="ECO:0000256" key="4">
    <source>
        <dbReference type="ARBA" id="ARBA00023125"/>
    </source>
</evidence>
<evidence type="ECO:0000256" key="1">
    <source>
        <dbReference type="ARBA" id="ARBA00022553"/>
    </source>
</evidence>
<dbReference type="PROSITE" id="PS50110">
    <property type="entry name" value="RESPONSE_REGULATORY"/>
    <property type="match status" value="1"/>
</dbReference>
<sequence length="104" mass="11780">MGVVLPLMDGFTLIEKLRQKGNIVPVLILTAKDSLANRVKGLDIGADNYLVRPFEFEELLARIRALLRRKKREVLSDTVQLKDVTINIAKKQVKRAEKIIKLTA</sequence>
<evidence type="ECO:0000256" key="3">
    <source>
        <dbReference type="ARBA" id="ARBA00023015"/>
    </source>
</evidence>
<reference evidence="9" key="2">
    <citation type="submission" date="2023-04" db="EMBL/GenBank/DDBJ databases">
        <title>Four porcine-derived lactic acid bacteria strains analyses and their evaluation as potential probiotics based on genomics.</title>
        <authorList>
            <person name="Niu D."/>
        </authorList>
    </citation>
    <scope>NUCLEOTIDE SEQUENCE</scope>
    <source>
        <strain evidence="9">ZSB1</strain>
    </source>
</reference>
<dbReference type="Proteomes" id="UP001238155">
    <property type="component" value="Chromosome"/>
</dbReference>
<dbReference type="InterPro" id="IPR039420">
    <property type="entry name" value="WalR-like"/>
</dbReference>
<keyword evidence="4" id="KW-0238">DNA-binding</keyword>
<keyword evidence="2" id="KW-0902">Two-component regulatory system</keyword>
<evidence type="ECO:0000313" key="11">
    <source>
        <dbReference type="Proteomes" id="UP001238155"/>
    </source>
</evidence>
<dbReference type="GO" id="GO:0005829">
    <property type="term" value="C:cytosol"/>
    <property type="evidence" value="ECO:0007669"/>
    <property type="project" value="TreeGrafter"/>
</dbReference>
<dbReference type="SUPFAM" id="SSF52172">
    <property type="entry name" value="CheY-like"/>
    <property type="match status" value="1"/>
</dbReference>
<evidence type="ECO:0000256" key="2">
    <source>
        <dbReference type="ARBA" id="ARBA00023012"/>
    </source>
</evidence>
<comment type="caution">
    <text evidence="6">Lacks conserved residue(s) required for the propagation of feature annotation.</text>
</comment>
<evidence type="ECO:0000313" key="10">
    <source>
        <dbReference type="Proteomes" id="UP000027129"/>
    </source>
</evidence>
<name>A0AAJ6FU82_9LACO</name>
<dbReference type="EMBL" id="JMHU01000014">
    <property type="protein sequence ID" value="KDA45685.1"/>
    <property type="molecule type" value="Genomic_DNA"/>
</dbReference>
<reference evidence="8 10" key="1">
    <citation type="submission" date="2014-04" db="EMBL/GenBank/DDBJ databases">
        <title>Draft Genome Sequence of Lactobacillus animalis 381-IL-28.</title>
        <authorList>
            <person name="Sturino J.M."/>
            <person name="Rajendran M."/>
            <person name="Altermann E."/>
        </authorList>
    </citation>
    <scope>NUCLEOTIDE SEQUENCE [LARGE SCALE GENOMIC DNA]</scope>
    <source>
        <strain evidence="8 10">381-IL-28</strain>
    </source>
</reference>
<evidence type="ECO:0000256" key="6">
    <source>
        <dbReference type="PROSITE-ProRule" id="PRU00169"/>
    </source>
</evidence>
<dbReference type="Pfam" id="PF00072">
    <property type="entry name" value="Response_reg"/>
    <property type="match status" value="1"/>
</dbReference>